<dbReference type="GO" id="GO:0005829">
    <property type="term" value="C:cytosol"/>
    <property type="evidence" value="ECO:0007669"/>
    <property type="project" value="TreeGrafter"/>
</dbReference>
<evidence type="ECO:0000256" key="2">
    <source>
        <dbReference type="ARBA" id="ARBA00004686"/>
    </source>
</evidence>
<dbReference type="GO" id="GO:0006189">
    <property type="term" value="P:'de novo' IMP biosynthetic process"/>
    <property type="evidence" value="ECO:0007669"/>
    <property type="project" value="InterPro"/>
</dbReference>
<evidence type="ECO:0000256" key="4">
    <source>
        <dbReference type="ARBA" id="ARBA00013047"/>
    </source>
</evidence>
<protein>
    <recommendedName>
        <fullName evidence="5">Phosphoribosylformylglycinamidine cyclo-ligase</fullName>
        <ecNumber evidence="4">6.3.3.1</ecNumber>
    </recommendedName>
    <alternativeName>
        <fullName evidence="12">AIR synthase</fullName>
    </alternativeName>
    <alternativeName>
        <fullName evidence="13">AIRS</fullName>
    </alternativeName>
    <alternativeName>
        <fullName evidence="11">Phosphoribosyl-aminoimidazole synthetase</fullName>
    </alternativeName>
</protein>
<evidence type="ECO:0000256" key="5">
    <source>
        <dbReference type="ARBA" id="ARBA00020367"/>
    </source>
</evidence>
<dbReference type="InterPro" id="IPR036921">
    <property type="entry name" value="PurM-like_N_sf"/>
</dbReference>
<dbReference type="SUPFAM" id="SSF47413">
    <property type="entry name" value="lambda repressor-like DNA-binding domains"/>
    <property type="match status" value="1"/>
</dbReference>
<evidence type="ECO:0000256" key="10">
    <source>
        <dbReference type="ARBA" id="ARBA00022840"/>
    </source>
</evidence>
<dbReference type="InterPro" id="IPR004733">
    <property type="entry name" value="PurM_cligase"/>
</dbReference>
<evidence type="ECO:0000259" key="15">
    <source>
        <dbReference type="PROSITE" id="PS50943"/>
    </source>
</evidence>
<dbReference type="GO" id="GO:0046084">
    <property type="term" value="P:adenine biosynthetic process"/>
    <property type="evidence" value="ECO:0007669"/>
    <property type="project" value="TreeGrafter"/>
</dbReference>
<dbReference type="PROSITE" id="PS50943">
    <property type="entry name" value="HTH_CROC1"/>
    <property type="match status" value="1"/>
</dbReference>
<comment type="caution">
    <text evidence="16">The sequence shown here is derived from an EMBL/GenBank/DDBJ whole genome shotgun (WGS) entry which is preliminary data.</text>
</comment>
<dbReference type="SUPFAM" id="SSF55326">
    <property type="entry name" value="PurM N-terminal domain-like"/>
    <property type="match status" value="1"/>
</dbReference>
<dbReference type="CDD" id="cd00093">
    <property type="entry name" value="HTH_XRE"/>
    <property type="match status" value="1"/>
</dbReference>
<reference evidence="16" key="2">
    <citation type="submission" date="2021-04" db="EMBL/GenBank/DDBJ databases">
        <authorList>
            <person name="Gilroy R."/>
        </authorList>
    </citation>
    <scope>NUCLEOTIDE SEQUENCE</scope>
    <source>
        <strain evidence="16">ChiHjej8B7-25341</strain>
    </source>
</reference>
<evidence type="ECO:0000256" key="6">
    <source>
        <dbReference type="ARBA" id="ARBA00022490"/>
    </source>
</evidence>
<keyword evidence="9" id="KW-0658">Purine biosynthesis</keyword>
<dbReference type="AlphaFoldDB" id="A0A9D2QYY4"/>
<keyword evidence="7 16" id="KW-0436">Ligase</keyword>
<dbReference type="InterPro" id="IPR016188">
    <property type="entry name" value="PurM-like_N"/>
</dbReference>
<dbReference type="Gene3D" id="3.90.650.10">
    <property type="entry name" value="PurM-like C-terminal domain"/>
    <property type="match status" value="1"/>
</dbReference>
<evidence type="ECO:0000256" key="13">
    <source>
        <dbReference type="ARBA" id="ARBA00033093"/>
    </source>
</evidence>
<comment type="pathway">
    <text evidence="2">Purine metabolism; IMP biosynthesis via de novo pathway; 5-amino-1-(5-phospho-D-ribosyl)imidazole from N(2)-formyl-N(1)-(5-phospho-D-ribosyl)glycinamide: step 2/2.</text>
</comment>
<dbReference type="FunFam" id="3.90.650.10:FF:000011">
    <property type="entry name" value="Phosphoribosylformylglycinamidine cyclo-ligase"/>
    <property type="match status" value="1"/>
</dbReference>
<sequence>MLDMQKIGGFIAEKRRQHGLTQQQLAGQLNISFQAISKWENGTASPNIELLTELAAVLGVTADELLAGREKTKEGLSYSRAGVDIAYTDAIKREMAEVLEQKDRRVLNGLGAFASLYDIDFPDMKHPVLVLKAEEPGSKQKLAVEYGYTESICHDMINHLVNDIIVMGARPLAVLDTIVCGNAEKDTIHALVKGISDACRENECSLVGGETSIQPQVVNAGTYVLTASIAGIVERERIIDGKAVREGDVVLAAASNGLHTNGYSLVRLMMERMPQIKLERIEGLTFIEQIMKPHTPYYKAVKEAAERKLLHAMAHITGGGIAGNLCRVIPDGLTAHIDLSHLRLPAIFRYIKEQGEIQEDEMLRTFNCGAGLVLVAGREHADTVKRLVSRQCPCYEIGEIISGQEKVKLEGRMNW</sequence>
<dbReference type="InterPro" id="IPR010982">
    <property type="entry name" value="Lambda_DNA-bd_dom_sf"/>
</dbReference>
<dbReference type="Proteomes" id="UP000823851">
    <property type="component" value="Unassembled WGS sequence"/>
</dbReference>
<reference evidence="16" key="1">
    <citation type="journal article" date="2021" name="PeerJ">
        <title>Extensive microbial diversity within the chicken gut microbiome revealed by metagenomics and culture.</title>
        <authorList>
            <person name="Gilroy R."/>
            <person name="Ravi A."/>
            <person name="Getino M."/>
            <person name="Pursley I."/>
            <person name="Horton D.L."/>
            <person name="Alikhan N.F."/>
            <person name="Baker D."/>
            <person name="Gharbi K."/>
            <person name="Hall N."/>
            <person name="Watson M."/>
            <person name="Adriaenssens E.M."/>
            <person name="Foster-Nyarko E."/>
            <person name="Jarju S."/>
            <person name="Secka A."/>
            <person name="Antonio M."/>
            <person name="Oren A."/>
            <person name="Chaudhuri R.R."/>
            <person name="La Ragione R."/>
            <person name="Hildebrand F."/>
            <person name="Pallen M.J."/>
        </authorList>
    </citation>
    <scope>NUCLEOTIDE SEQUENCE</scope>
    <source>
        <strain evidence="16">ChiHjej8B7-25341</strain>
    </source>
</reference>
<dbReference type="GO" id="GO:0003677">
    <property type="term" value="F:DNA binding"/>
    <property type="evidence" value="ECO:0007669"/>
    <property type="project" value="InterPro"/>
</dbReference>
<organism evidence="16 17">
    <name type="scientific">Candidatus Eisenbergiella stercorigallinarum</name>
    <dbReference type="NCBI Taxonomy" id="2838557"/>
    <lineage>
        <taxon>Bacteria</taxon>
        <taxon>Bacillati</taxon>
        <taxon>Bacillota</taxon>
        <taxon>Clostridia</taxon>
        <taxon>Lachnospirales</taxon>
        <taxon>Lachnospiraceae</taxon>
        <taxon>Eisenbergiella</taxon>
    </lineage>
</organism>
<evidence type="ECO:0000313" key="17">
    <source>
        <dbReference type="Proteomes" id="UP000823851"/>
    </source>
</evidence>
<keyword evidence="6" id="KW-0963">Cytoplasm</keyword>
<comment type="similarity">
    <text evidence="3">Belongs to the AIR synthase family.</text>
</comment>
<name>A0A9D2QYY4_9FIRM</name>
<keyword evidence="8" id="KW-0547">Nucleotide-binding</keyword>
<dbReference type="Gene3D" id="1.10.260.40">
    <property type="entry name" value="lambda repressor-like DNA-binding domains"/>
    <property type="match status" value="1"/>
</dbReference>
<dbReference type="InterPro" id="IPR001387">
    <property type="entry name" value="Cro/C1-type_HTH"/>
</dbReference>
<dbReference type="InterPro" id="IPR036676">
    <property type="entry name" value="PurM-like_C_sf"/>
</dbReference>
<dbReference type="GO" id="GO:0005524">
    <property type="term" value="F:ATP binding"/>
    <property type="evidence" value="ECO:0007669"/>
    <property type="project" value="UniProtKB-KW"/>
</dbReference>
<evidence type="ECO:0000256" key="12">
    <source>
        <dbReference type="ARBA" id="ARBA00032931"/>
    </source>
</evidence>
<dbReference type="NCBIfam" id="TIGR00878">
    <property type="entry name" value="purM"/>
    <property type="match status" value="1"/>
</dbReference>
<dbReference type="PANTHER" id="PTHR10520:SF12">
    <property type="entry name" value="TRIFUNCTIONAL PURINE BIOSYNTHETIC PROTEIN ADENOSINE-3"/>
    <property type="match status" value="1"/>
</dbReference>
<dbReference type="GO" id="GO:0004641">
    <property type="term" value="F:phosphoribosylformylglycinamidine cyclo-ligase activity"/>
    <property type="evidence" value="ECO:0007669"/>
    <property type="project" value="UniProtKB-EC"/>
</dbReference>
<dbReference type="EMBL" id="DWUW01000129">
    <property type="protein sequence ID" value="HJD31194.1"/>
    <property type="molecule type" value="Genomic_DNA"/>
</dbReference>
<dbReference type="Pfam" id="PF01381">
    <property type="entry name" value="HTH_3"/>
    <property type="match status" value="1"/>
</dbReference>
<gene>
    <name evidence="16" type="primary">purM</name>
    <name evidence="16" type="ORF">H9912_04540</name>
</gene>
<comment type="catalytic activity">
    <reaction evidence="14">
        <text>2-formamido-N(1)-(5-O-phospho-beta-D-ribosyl)acetamidine + ATP = 5-amino-1-(5-phospho-beta-D-ribosyl)imidazole + ADP + phosphate + H(+)</text>
        <dbReference type="Rhea" id="RHEA:23032"/>
        <dbReference type="ChEBI" id="CHEBI:15378"/>
        <dbReference type="ChEBI" id="CHEBI:30616"/>
        <dbReference type="ChEBI" id="CHEBI:43474"/>
        <dbReference type="ChEBI" id="CHEBI:137981"/>
        <dbReference type="ChEBI" id="CHEBI:147287"/>
        <dbReference type="ChEBI" id="CHEBI:456216"/>
        <dbReference type="EC" id="6.3.3.1"/>
    </reaction>
</comment>
<dbReference type="SMART" id="SM00530">
    <property type="entry name" value="HTH_XRE"/>
    <property type="match status" value="1"/>
</dbReference>
<dbReference type="GO" id="GO:0004637">
    <property type="term" value="F:phosphoribosylamine-glycine ligase activity"/>
    <property type="evidence" value="ECO:0007669"/>
    <property type="project" value="TreeGrafter"/>
</dbReference>
<evidence type="ECO:0000256" key="14">
    <source>
        <dbReference type="ARBA" id="ARBA00049057"/>
    </source>
</evidence>
<evidence type="ECO:0000256" key="9">
    <source>
        <dbReference type="ARBA" id="ARBA00022755"/>
    </source>
</evidence>
<evidence type="ECO:0000256" key="3">
    <source>
        <dbReference type="ARBA" id="ARBA00010280"/>
    </source>
</evidence>
<evidence type="ECO:0000256" key="1">
    <source>
        <dbReference type="ARBA" id="ARBA00004496"/>
    </source>
</evidence>
<dbReference type="SUPFAM" id="SSF56042">
    <property type="entry name" value="PurM C-terminal domain-like"/>
    <property type="match status" value="1"/>
</dbReference>
<evidence type="ECO:0000256" key="7">
    <source>
        <dbReference type="ARBA" id="ARBA00022598"/>
    </source>
</evidence>
<evidence type="ECO:0000313" key="16">
    <source>
        <dbReference type="EMBL" id="HJD31194.1"/>
    </source>
</evidence>
<dbReference type="InterPro" id="IPR010918">
    <property type="entry name" value="PurM-like_C_dom"/>
</dbReference>
<dbReference type="EC" id="6.3.3.1" evidence="4"/>
<dbReference type="PANTHER" id="PTHR10520">
    <property type="entry name" value="TRIFUNCTIONAL PURINE BIOSYNTHETIC PROTEIN ADENOSINE-3-RELATED"/>
    <property type="match status" value="1"/>
</dbReference>
<dbReference type="Gene3D" id="3.30.1330.10">
    <property type="entry name" value="PurM-like, N-terminal domain"/>
    <property type="match status" value="1"/>
</dbReference>
<comment type="subcellular location">
    <subcellularLocation>
        <location evidence="1">Cytoplasm</location>
    </subcellularLocation>
</comment>
<dbReference type="Pfam" id="PF02769">
    <property type="entry name" value="AIRS_C"/>
    <property type="match status" value="1"/>
</dbReference>
<evidence type="ECO:0000256" key="8">
    <source>
        <dbReference type="ARBA" id="ARBA00022741"/>
    </source>
</evidence>
<keyword evidence="10" id="KW-0067">ATP-binding</keyword>
<dbReference type="Pfam" id="PF00586">
    <property type="entry name" value="AIRS"/>
    <property type="match status" value="1"/>
</dbReference>
<feature type="domain" description="HTH cro/C1-type" evidence="15">
    <location>
        <begin position="11"/>
        <end position="65"/>
    </location>
</feature>
<dbReference type="CDD" id="cd02196">
    <property type="entry name" value="PurM"/>
    <property type="match status" value="1"/>
</dbReference>
<proteinExistence type="inferred from homology"/>
<accession>A0A9D2QYY4</accession>
<evidence type="ECO:0000256" key="11">
    <source>
        <dbReference type="ARBA" id="ARBA00031908"/>
    </source>
</evidence>